<comment type="caution">
    <text evidence="1">The sequence shown here is derived from an EMBL/GenBank/DDBJ whole genome shotgun (WGS) entry which is preliminary data.</text>
</comment>
<organism evidence="1 2">
    <name type="scientific">Pleuronectes platessa</name>
    <name type="common">European plaice</name>
    <dbReference type="NCBI Taxonomy" id="8262"/>
    <lineage>
        <taxon>Eukaryota</taxon>
        <taxon>Metazoa</taxon>
        <taxon>Chordata</taxon>
        <taxon>Craniata</taxon>
        <taxon>Vertebrata</taxon>
        <taxon>Euteleostomi</taxon>
        <taxon>Actinopterygii</taxon>
        <taxon>Neopterygii</taxon>
        <taxon>Teleostei</taxon>
        <taxon>Neoteleostei</taxon>
        <taxon>Acanthomorphata</taxon>
        <taxon>Carangaria</taxon>
        <taxon>Pleuronectiformes</taxon>
        <taxon>Pleuronectoidei</taxon>
        <taxon>Pleuronectidae</taxon>
        <taxon>Pleuronectes</taxon>
    </lineage>
</organism>
<sequence length="111" mass="12425">MASFISEEFWLHFWKSLFAQFSSRHIFLCKLARVLFAVYANDPDVIPEKSLPRLRVSHVRELVSASPDTDVKVQHSPSFQSELLLLLPGSSLSSSSHPLPLMGVRSASVCL</sequence>
<protein>
    <submittedName>
        <fullName evidence="1">Uncharacterized protein</fullName>
    </submittedName>
</protein>
<evidence type="ECO:0000313" key="1">
    <source>
        <dbReference type="EMBL" id="CAB1437150.1"/>
    </source>
</evidence>
<name>A0A9N7YTR0_PLEPL</name>
<reference evidence="1" key="1">
    <citation type="submission" date="2020-03" db="EMBL/GenBank/DDBJ databases">
        <authorList>
            <person name="Weist P."/>
        </authorList>
    </citation>
    <scope>NUCLEOTIDE SEQUENCE</scope>
</reference>
<dbReference type="Proteomes" id="UP001153269">
    <property type="component" value="Unassembled WGS sequence"/>
</dbReference>
<dbReference type="AlphaFoldDB" id="A0A9N7YTR0"/>
<dbReference type="EMBL" id="CADEAL010001990">
    <property type="protein sequence ID" value="CAB1437150.1"/>
    <property type="molecule type" value="Genomic_DNA"/>
</dbReference>
<accession>A0A9N7YTR0</accession>
<proteinExistence type="predicted"/>
<gene>
    <name evidence="1" type="ORF">PLEPLA_LOCUS25183</name>
</gene>
<keyword evidence="2" id="KW-1185">Reference proteome</keyword>
<evidence type="ECO:0000313" key="2">
    <source>
        <dbReference type="Proteomes" id="UP001153269"/>
    </source>
</evidence>